<dbReference type="Gene3D" id="3.40.50.1820">
    <property type="entry name" value="alpha/beta hydrolase"/>
    <property type="match status" value="1"/>
</dbReference>
<dbReference type="InterPro" id="IPR029058">
    <property type="entry name" value="AB_hydrolase_fold"/>
</dbReference>
<name>A0A0B6WXG9_9BACT</name>
<dbReference type="Pfam" id="PF20434">
    <property type="entry name" value="BD-FAE"/>
    <property type="match status" value="1"/>
</dbReference>
<evidence type="ECO:0000313" key="4">
    <source>
        <dbReference type="EMBL" id="CDM64870.1"/>
    </source>
</evidence>
<dbReference type="RefSeq" id="WP_041974789.1">
    <property type="nucleotide sequence ID" value="NZ_CBXV010000003.1"/>
</dbReference>
<feature type="chain" id="PRO_5002110359" evidence="2">
    <location>
        <begin position="26"/>
        <end position="309"/>
    </location>
</feature>
<evidence type="ECO:0000313" key="5">
    <source>
        <dbReference type="Proteomes" id="UP000031518"/>
    </source>
</evidence>
<protein>
    <submittedName>
        <fullName evidence="4">Esterase/lipase</fullName>
    </submittedName>
</protein>
<dbReference type="SUPFAM" id="SSF53474">
    <property type="entry name" value="alpha/beta-Hydrolases"/>
    <property type="match status" value="1"/>
</dbReference>
<accession>A0A0B6WXG9</accession>
<reference evidence="4 5" key="1">
    <citation type="submission" date="2013-12" db="EMBL/GenBank/DDBJ databases">
        <authorList>
            <person name="Stott M."/>
        </authorList>
    </citation>
    <scope>NUCLEOTIDE SEQUENCE [LARGE SCALE GENOMIC DNA]</scope>
    <source>
        <strain evidence="4 5">K22</strain>
    </source>
</reference>
<dbReference type="STRING" id="454194.PYK22_00865"/>
<feature type="signal peptide" evidence="2">
    <location>
        <begin position="1"/>
        <end position="25"/>
    </location>
</feature>
<dbReference type="InterPro" id="IPR050300">
    <property type="entry name" value="GDXG_lipolytic_enzyme"/>
</dbReference>
<sequence precursor="true">MSMTRKLGFHLLLMLSLSFPLSSTRAQTAALPETLARAVEISRRYMVEANITYITANNYEAKLDVYRPRDLTQPNPVVIFIHGGGWVAGTKEGSALELLPYLMMGFSVVNVEYRLARVSLAPAAVEDCRCALQWVIRNAERYKFDTNKIVVTGMSAGGHLALMTGMLPAAAGLDRQCSGTTDMKVAAIINWYGITDVNDLLDGPNMKGYAVVWLGSQINRDEIARRVSPLTYVRAGLPPILTIHGDADPTVPYDHAVRLHQALDRAGVPNQLLTIPGGKHGGFNAAETQRIYATIRDFLARYNLLPPGQ</sequence>
<keyword evidence="2" id="KW-0732">Signal</keyword>
<proteinExistence type="predicted"/>
<gene>
    <name evidence="4" type="ORF">PYK22_00865</name>
</gene>
<dbReference type="InterPro" id="IPR049492">
    <property type="entry name" value="BD-FAE-like_dom"/>
</dbReference>
<dbReference type="EMBL" id="CBXV010000003">
    <property type="protein sequence ID" value="CDM64870.1"/>
    <property type="molecule type" value="Genomic_DNA"/>
</dbReference>
<keyword evidence="5" id="KW-1185">Reference proteome</keyword>
<dbReference type="OrthoDB" id="112545at2"/>
<dbReference type="PANTHER" id="PTHR48081:SF13">
    <property type="entry name" value="ALPHA_BETA HYDROLASE"/>
    <property type="match status" value="1"/>
</dbReference>
<evidence type="ECO:0000256" key="2">
    <source>
        <dbReference type="SAM" id="SignalP"/>
    </source>
</evidence>
<organism evidence="4 5">
    <name type="scientific">Pyrinomonas methylaliphatogenes</name>
    <dbReference type="NCBI Taxonomy" id="454194"/>
    <lineage>
        <taxon>Bacteria</taxon>
        <taxon>Pseudomonadati</taxon>
        <taxon>Acidobacteriota</taxon>
        <taxon>Blastocatellia</taxon>
        <taxon>Blastocatellales</taxon>
        <taxon>Pyrinomonadaceae</taxon>
        <taxon>Pyrinomonas</taxon>
    </lineage>
</organism>
<dbReference type="AlphaFoldDB" id="A0A0B6WXG9"/>
<evidence type="ECO:0000259" key="3">
    <source>
        <dbReference type="Pfam" id="PF20434"/>
    </source>
</evidence>
<dbReference type="GO" id="GO:0016787">
    <property type="term" value="F:hydrolase activity"/>
    <property type="evidence" value="ECO:0007669"/>
    <property type="project" value="UniProtKB-KW"/>
</dbReference>
<feature type="domain" description="BD-FAE-like" evidence="3">
    <location>
        <begin position="63"/>
        <end position="263"/>
    </location>
</feature>
<keyword evidence="1" id="KW-0378">Hydrolase</keyword>
<dbReference type="Proteomes" id="UP000031518">
    <property type="component" value="Unassembled WGS sequence"/>
</dbReference>
<evidence type="ECO:0000256" key="1">
    <source>
        <dbReference type="ARBA" id="ARBA00022801"/>
    </source>
</evidence>
<reference evidence="4 5" key="2">
    <citation type="submission" date="2015-01" db="EMBL/GenBank/DDBJ databases">
        <title>Complete genome sequence of Pyrinomonas methylaliphatogenes type strain K22T.</title>
        <authorList>
            <person name="Lee K.C.Y."/>
            <person name="Power J.F."/>
            <person name="Dunfield P.F."/>
            <person name="Morgan X.C."/>
            <person name="Huttenhower C."/>
            <person name="Stott M.B."/>
        </authorList>
    </citation>
    <scope>NUCLEOTIDE SEQUENCE [LARGE SCALE GENOMIC DNA]</scope>
    <source>
        <strain evidence="4 5">K22</strain>
    </source>
</reference>
<dbReference type="PANTHER" id="PTHR48081">
    <property type="entry name" value="AB HYDROLASE SUPERFAMILY PROTEIN C4A8.06C"/>
    <property type="match status" value="1"/>
</dbReference>